<accession>A0A533QB11</accession>
<dbReference type="AlphaFoldDB" id="A0A533QB11"/>
<feature type="region of interest" description="Disordered" evidence="1">
    <location>
        <begin position="567"/>
        <end position="587"/>
    </location>
</feature>
<keyword evidence="2" id="KW-0472">Membrane</keyword>
<organism evidence="4 5">
    <name type="scientific">Candidatus Jettenia ecosi</name>
    <dbReference type="NCBI Taxonomy" id="2494326"/>
    <lineage>
        <taxon>Bacteria</taxon>
        <taxon>Pseudomonadati</taxon>
        <taxon>Planctomycetota</taxon>
        <taxon>Candidatus Brocadiia</taxon>
        <taxon>Candidatus Brocadiales</taxon>
        <taxon>Candidatus Brocadiaceae</taxon>
        <taxon>Candidatus Jettenia</taxon>
    </lineage>
</organism>
<dbReference type="Proteomes" id="UP000319783">
    <property type="component" value="Unassembled WGS sequence"/>
</dbReference>
<keyword evidence="2" id="KW-1133">Transmembrane helix</keyword>
<evidence type="ECO:0000313" key="4">
    <source>
        <dbReference type="EMBL" id="TLD41898.1"/>
    </source>
</evidence>
<proteinExistence type="predicted"/>
<gene>
    <name evidence="4" type="ORF">JETT_1839</name>
</gene>
<keyword evidence="2" id="KW-0812">Transmembrane</keyword>
<evidence type="ECO:0000256" key="2">
    <source>
        <dbReference type="SAM" id="Phobius"/>
    </source>
</evidence>
<comment type="caution">
    <text evidence="4">The sequence shown here is derived from an EMBL/GenBank/DDBJ whole genome shotgun (WGS) entry which is preliminary data.</text>
</comment>
<feature type="compositionally biased region" description="Basic and acidic residues" evidence="1">
    <location>
        <begin position="570"/>
        <end position="587"/>
    </location>
</feature>
<evidence type="ECO:0000259" key="3">
    <source>
        <dbReference type="Pfam" id="PF14238"/>
    </source>
</evidence>
<sequence length="814" mass="92637">MKLKTTIILLVVAVIGISYIFLYEKKQLPQEEWERLQKKVIPDFKSSMIKKIELNNESGKILLEKTEDDYWHIVEPLKLRADNSEINSILSEFEFMNKVGSFKDEGDKPFDLKDYGLDVPKTSLIMYTGIPAKRDKIQVTGPKDKYTVFIGQKLAAGDNVYLKLDTSDEVVVVPGSIGDKVSKNILDLRSKWVFSFDKEAVDNLQIKTNESNIVCNKKGSFWRVVEPVSDLADLEKIKDIIGKLKNLQIESADFITEDSTDLAKYGLDNPRYVVTINEKDVTQSVSFGHLLDNKVYAKRMDEPTIFFLKDIILADLSRKPNDLRDKKVVRFDSIGTYGINKLEIKTASDVIAIEKSLDLDWVFIKPVNLYADQDTVKNFIEKIKTLEIEDFISDKPADLSPYGLKNPVFEISVTKEEDKELAKFYVGKKLPEGDKCYVKRVGEEPVYTVPTAEFYDKIEDALLSFRDRLVSDFNKDLVKKLVIEKPNRTFVCDVTNKKDAEGQVVWELSQPIQTAADTEAVNQIIWDLSFLKAEKHVIKAPKDLKNFGLDKPKLKVSVTYEKITEPMPQEADKKMDEKSQLATKEKESAEKTIETRTLLVGKKVTEDDKVSSYGMFSDSDLVFELSWPKIRNFDAELVPTKILNFERIAAEKLTINYADKAIQLEKTNNVWKLKNEQKDVQGREVDYYIRNLSELKGSYIEQYKTASLKPFSLDKPQLTITIGLGDSDAVLLVGKKKDAYGYYMKSKDSDYIYVVPNDLVAKLIKKEEDFTTVIHETADEASMEAAKIIPEEKPVGASPHGHGRPYSSPHGGIH</sequence>
<protein>
    <recommendedName>
        <fullName evidence="3">DUF4340 domain-containing protein</fullName>
    </recommendedName>
</protein>
<name>A0A533QB11_9BACT</name>
<evidence type="ECO:0000313" key="5">
    <source>
        <dbReference type="Proteomes" id="UP000319783"/>
    </source>
</evidence>
<feature type="region of interest" description="Disordered" evidence="1">
    <location>
        <begin position="792"/>
        <end position="814"/>
    </location>
</feature>
<evidence type="ECO:0000256" key="1">
    <source>
        <dbReference type="SAM" id="MobiDB-lite"/>
    </source>
</evidence>
<feature type="domain" description="DUF4340" evidence="3">
    <location>
        <begin position="361"/>
        <end position="491"/>
    </location>
</feature>
<dbReference type="Pfam" id="PF14238">
    <property type="entry name" value="DUF4340"/>
    <property type="match status" value="4"/>
</dbReference>
<feature type="domain" description="DUF4340" evidence="3">
    <location>
        <begin position="71"/>
        <end position="210"/>
    </location>
</feature>
<dbReference type="EMBL" id="SULG01000033">
    <property type="protein sequence ID" value="TLD41898.1"/>
    <property type="molecule type" value="Genomic_DNA"/>
</dbReference>
<feature type="domain" description="DUF4340" evidence="3">
    <location>
        <begin position="222"/>
        <end position="355"/>
    </location>
</feature>
<feature type="domain" description="DUF4340" evidence="3">
    <location>
        <begin position="506"/>
        <end position="696"/>
    </location>
</feature>
<feature type="transmembrane region" description="Helical" evidence="2">
    <location>
        <begin position="7"/>
        <end position="23"/>
    </location>
</feature>
<reference evidence="4 5" key="1">
    <citation type="submission" date="2019-04" db="EMBL/GenBank/DDBJ databases">
        <title>Genome of a novel bacterium Candidatus Jettenia ecosi reconstructed from metagenome of an anammox bioreactor.</title>
        <authorList>
            <person name="Mardanov A.V."/>
            <person name="Beletsky A.V."/>
            <person name="Ravin N.V."/>
            <person name="Botchkova E.A."/>
            <person name="Litti Y.V."/>
            <person name="Nozhevnikova A.N."/>
        </authorList>
    </citation>
    <scope>NUCLEOTIDE SEQUENCE [LARGE SCALE GENOMIC DNA]</scope>
    <source>
        <strain evidence="4">J2</strain>
    </source>
</reference>
<dbReference type="InterPro" id="IPR025641">
    <property type="entry name" value="DUF4340"/>
</dbReference>